<dbReference type="InterPro" id="IPR048020">
    <property type="entry name" value="Transpos_IS3"/>
</dbReference>
<dbReference type="InterPro" id="IPR001584">
    <property type="entry name" value="Integrase_cat-core"/>
</dbReference>
<evidence type="ECO:0000313" key="4">
    <source>
        <dbReference type="Proteomes" id="UP001446205"/>
    </source>
</evidence>
<dbReference type="Gene3D" id="1.10.10.60">
    <property type="entry name" value="Homeodomain-like"/>
    <property type="match status" value="1"/>
</dbReference>
<protein>
    <submittedName>
        <fullName evidence="3">IS3 family transposase</fullName>
    </submittedName>
</protein>
<accession>A0ABU9D6N8</accession>
<feature type="domain" description="Integrase catalytic" evidence="2">
    <location>
        <begin position="198"/>
        <end position="362"/>
    </location>
</feature>
<dbReference type="SUPFAM" id="SSF53098">
    <property type="entry name" value="Ribonuclease H-like"/>
    <property type="match status" value="1"/>
</dbReference>
<dbReference type="EMBL" id="JBBPCO010000001">
    <property type="protein sequence ID" value="MEK8088350.1"/>
    <property type="molecule type" value="Genomic_DNA"/>
</dbReference>
<comment type="caution">
    <text evidence="3">The sequence shown here is derived from an EMBL/GenBank/DDBJ whole genome shotgun (WGS) entry which is preliminary data.</text>
</comment>
<feature type="coiled-coil region" evidence="1">
    <location>
        <begin position="49"/>
        <end position="76"/>
    </location>
</feature>
<proteinExistence type="predicted"/>
<keyword evidence="4" id="KW-1185">Reference proteome</keyword>
<sequence>MKKSRYTDSQILAILKQAEAGTPVPTLCREHGMSSATFYKWRARYGGMDASLMARLKELEDENRRLKKMYAEERLKAEIVTEALAKKMVRPSQRREGAVQAVQSKGISVRLACQAFRISETCYRYQPKLSHENAEIADWLIRLTHNQRNWGFGLCFLYLRNVKGFGWNHKRVYRIYRELALNLRIKPRQRLQREKPEPLAVPKSINQVWSMDFMHDQLADGRAFRLFNVLDDYNREGLTIEVDFSLPSARVIRALDQLIAWRGKPLVIRCDNGPEYISQLLTDWAKAQGIAITHIQPGKPQQNAYVERYNRTVRHDWLNQHLFDTIAQVQDFATRWLWTYNHERPNMALGGITPKQKLAFVA</sequence>
<dbReference type="PROSITE" id="PS50994">
    <property type="entry name" value="INTEGRASE"/>
    <property type="match status" value="1"/>
</dbReference>
<dbReference type="InterPro" id="IPR002514">
    <property type="entry name" value="Transposase_8"/>
</dbReference>
<dbReference type="SUPFAM" id="SSF46689">
    <property type="entry name" value="Homeodomain-like"/>
    <property type="match status" value="1"/>
</dbReference>
<dbReference type="PANTHER" id="PTHR47515:SF2">
    <property type="entry name" value="INTEGRASE CORE DOMAIN PROTEIN"/>
    <property type="match status" value="1"/>
</dbReference>
<gene>
    <name evidence="3" type="ORF">WOB96_01100</name>
</gene>
<dbReference type="NCBIfam" id="NF033516">
    <property type="entry name" value="transpos_IS3"/>
    <property type="match status" value="1"/>
</dbReference>
<reference evidence="3 4" key="1">
    <citation type="submission" date="2024-04" db="EMBL/GenBank/DDBJ databases">
        <authorList>
            <person name="Abashina T."/>
            <person name="Shaikin A."/>
        </authorList>
    </citation>
    <scope>NUCLEOTIDE SEQUENCE [LARGE SCALE GENOMIC DNA]</scope>
    <source>
        <strain evidence="3 4">AAFK</strain>
    </source>
</reference>
<evidence type="ECO:0000256" key="1">
    <source>
        <dbReference type="SAM" id="Coils"/>
    </source>
</evidence>
<name>A0ABU9D6N8_9PROT</name>
<dbReference type="PANTHER" id="PTHR47515">
    <property type="entry name" value="LOW CALCIUM RESPONSE LOCUS PROTEIN T"/>
    <property type="match status" value="1"/>
</dbReference>
<dbReference type="InterPro" id="IPR036397">
    <property type="entry name" value="RNaseH_sf"/>
</dbReference>
<dbReference type="Proteomes" id="UP001446205">
    <property type="component" value="Unassembled WGS sequence"/>
</dbReference>
<evidence type="ECO:0000259" key="2">
    <source>
        <dbReference type="PROSITE" id="PS50994"/>
    </source>
</evidence>
<evidence type="ECO:0000313" key="3">
    <source>
        <dbReference type="EMBL" id="MEK8088350.1"/>
    </source>
</evidence>
<dbReference type="RefSeq" id="WP_341369416.1">
    <property type="nucleotide sequence ID" value="NZ_JBBPCO010000001.1"/>
</dbReference>
<dbReference type="InterPro" id="IPR009057">
    <property type="entry name" value="Homeodomain-like_sf"/>
</dbReference>
<dbReference type="Pfam" id="PF01527">
    <property type="entry name" value="HTH_Tnp_1"/>
    <property type="match status" value="1"/>
</dbReference>
<keyword evidence="1" id="KW-0175">Coiled coil</keyword>
<dbReference type="InterPro" id="IPR012337">
    <property type="entry name" value="RNaseH-like_sf"/>
</dbReference>
<organism evidence="3 4">
    <name type="scientific">Thermithiobacillus plumbiphilus</name>
    <dbReference type="NCBI Taxonomy" id="1729899"/>
    <lineage>
        <taxon>Bacteria</taxon>
        <taxon>Pseudomonadati</taxon>
        <taxon>Pseudomonadota</taxon>
        <taxon>Acidithiobacillia</taxon>
        <taxon>Acidithiobacillales</taxon>
        <taxon>Thermithiobacillaceae</taxon>
        <taxon>Thermithiobacillus</taxon>
    </lineage>
</organism>
<dbReference type="Pfam" id="PF13683">
    <property type="entry name" value="rve_3"/>
    <property type="match status" value="1"/>
</dbReference>
<dbReference type="Gene3D" id="3.30.420.10">
    <property type="entry name" value="Ribonuclease H-like superfamily/Ribonuclease H"/>
    <property type="match status" value="1"/>
</dbReference>